<evidence type="ECO:0000256" key="1">
    <source>
        <dbReference type="SAM" id="MobiDB-lite"/>
    </source>
</evidence>
<dbReference type="GO" id="GO:0045296">
    <property type="term" value="F:cadherin binding"/>
    <property type="evidence" value="ECO:0007669"/>
    <property type="project" value="TreeGrafter"/>
</dbReference>
<proteinExistence type="predicted"/>
<dbReference type="Proteomes" id="UP001205105">
    <property type="component" value="Unassembled WGS sequence"/>
</dbReference>
<dbReference type="Pfam" id="PF15346">
    <property type="entry name" value="ARGLU"/>
    <property type="match status" value="1"/>
</dbReference>
<comment type="caution">
    <text evidence="2">The sequence shown here is derived from an EMBL/GenBank/DDBJ whole genome shotgun (WGS) entry which is preliminary data.</text>
</comment>
<dbReference type="PANTHER" id="PTHR31711:SF1">
    <property type="entry name" value="ARGININE AND GLUTAMATE-RICH PROTEIN 1"/>
    <property type="match status" value="1"/>
</dbReference>
<keyword evidence="3" id="KW-1185">Reference proteome</keyword>
<organism evidence="2 3">
    <name type="scientific">Chlorella ohadii</name>
    <dbReference type="NCBI Taxonomy" id="2649997"/>
    <lineage>
        <taxon>Eukaryota</taxon>
        <taxon>Viridiplantae</taxon>
        <taxon>Chlorophyta</taxon>
        <taxon>core chlorophytes</taxon>
        <taxon>Trebouxiophyceae</taxon>
        <taxon>Chlorellales</taxon>
        <taxon>Chlorellaceae</taxon>
        <taxon>Chlorella clade</taxon>
        <taxon>Chlorella</taxon>
    </lineage>
</organism>
<gene>
    <name evidence="2" type="ORF">COHA_001214</name>
</gene>
<accession>A0AAD5DZL9</accession>
<evidence type="ECO:0000313" key="3">
    <source>
        <dbReference type="Proteomes" id="UP001205105"/>
    </source>
</evidence>
<dbReference type="AlphaFoldDB" id="A0AAD5DZL9"/>
<feature type="region of interest" description="Disordered" evidence="1">
    <location>
        <begin position="358"/>
        <end position="463"/>
    </location>
</feature>
<dbReference type="GO" id="GO:0005654">
    <property type="term" value="C:nucleoplasm"/>
    <property type="evidence" value="ECO:0007669"/>
    <property type="project" value="TreeGrafter"/>
</dbReference>
<evidence type="ECO:0000313" key="2">
    <source>
        <dbReference type="EMBL" id="KAI7845169.1"/>
    </source>
</evidence>
<reference evidence="2" key="1">
    <citation type="submission" date="2020-11" db="EMBL/GenBank/DDBJ databases">
        <title>Chlorella ohadii genome sequencing and assembly.</title>
        <authorList>
            <person name="Murik O."/>
            <person name="Treves H."/>
            <person name="Kedem I."/>
            <person name="Shotland Y."/>
            <person name="Kaplan A."/>
        </authorList>
    </citation>
    <scope>NUCLEOTIDE SEQUENCE</scope>
    <source>
        <strain evidence="2">1</strain>
    </source>
</reference>
<protein>
    <submittedName>
        <fullName evidence="2">Uncharacterized protein</fullName>
    </submittedName>
</protein>
<feature type="compositionally biased region" description="Basic and acidic residues" evidence="1">
    <location>
        <begin position="286"/>
        <end position="298"/>
    </location>
</feature>
<dbReference type="PANTHER" id="PTHR31711">
    <property type="entry name" value="ARGININE AND GLUTAMATE-RICH PROTEIN 1"/>
    <property type="match status" value="1"/>
</dbReference>
<dbReference type="InterPro" id="IPR033371">
    <property type="entry name" value="ARGLU1"/>
</dbReference>
<feature type="region of interest" description="Disordered" evidence="1">
    <location>
        <begin position="265"/>
        <end position="298"/>
    </location>
</feature>
<dbReference type="EMBL" id="JADXDR010000020">
    <property type="protein sequence ID" value="KAI7845169.1"/>
    <property type="molecule type" value="Genomic_DNA"/>
</dbReference>
<dbReference type="GO" id="GO:0005739">
    <property type="term" value="C:mitochondrion"/>
    <property type="evidence" value="ECO:0007669"/>
    <property type="project" value="TreeGrafter"/>
</dbReference>
<name>A0AAD5DZL9_9CHLO</name>
<feature type="compositionally biased region" description="Basic and acidic residues" evidence="1">
    <location>
        <begin position="358"/>
        <end position="445"/>
    </location>
</feature>
<sequence>MTSKRQIIITSNFKGVRPALVLHQAASQDLSPDAIAAGVASGDLLRTHIPFESLKRMPEGVKTYAFDMAAAGVEGRGRCDMAYGGYFHRLSESMLLEKEDGSKLTGFLLEVLTDSVRRGVAVTNVENVALMQFPPSDTMYDNLMLYRDIKTQTQLKPDPDAFALRVGLRGVPNTQPAVYYPAYQLYGAEKGGPFLRLENVVEHMRQGTGLTKEQALGGRHAKDCVVLIDHANITITDFRFQQSQGTFGAAFIRHRAAMRPYLAALPGRRSPSASPPRRSPSADAKAAARAEMEAKARALREEERRRKLAELEAQLIEEETVARVSEAVEARVAEALASEAVQQSLQQRLEEERRHIEDAVNEELDRERQAAEEAERQRREAIEQQKAELRRLEEQRAQTEAAAKQRQEAEEQAEAQRRFQELQAKMREAEERRKQEAAAEKERRLQKNNAAGNRPKFSFKLGA</sequence>